<dbReference type="InterPro" id="IPR000330">
    <property type="entry name" value="SNF2_N"/>
</dbReference>
<evidence type="ECO:0000256" key="3">
    <source>
        <dbReference type="ARBA" id="ARBA00022741"/>
    </source>
</evidence>
<dbReference type="InterPro" id="IPR038718">
    <property type="entry name" value="SNF2-like_sf"/>
</dbReference>
<dbReference type="Gene3D" id="3.40.50.300">
    <property type="entry name" value="P-loop containing nucleotide triphosphate hydrolases"/>
    <property type="match status" value="1"/>
</dbReference>
<dbReference type="PANTHER" id="PTHR10799">
    <property type="entry name" value="SNF2/RAD54 HELICASE FAMILY"/>
    <property type="match status" value="1"/>
</dbReference>
<dbReference type="Proteomes" id="UP001255856">
    <property type="component" value="Unassembled WGS sequence"/>
</dbReference>
<evidence type="ECO:0000256" key="1">
    <source>
        <dbReference type="ARBA" id="ARBA00004123"/>
    </source>
</evidence>
<dbReference type="FunFam" id="3.40.50.10810:FF:000015">
    <property type="entry name" value="lymphoid-specific helicase isoform X1"/>
    <property type="match status" value="1"/>
</dbReference>
<evidence type="ECO:0000256" key="5">
    <source>
        <dbReference type="ARBA" id="ARBA00022806"/>
    </source>
</evidence>
<proteinExistence type="inferred from homology"/>
<evidence type="ECO:0000313" key="11">
    <source>
        <dbReference type="EMBL" id="KAK2079294.1"/>
    </source>
</evidence>
<dbReference type="Gene3D" id="3.40.50.10810">
    <property type="entry name" value="Tandem AAA-ATPase domain"/>
    <property type="match status" value="1"/>
</dbReference>
<keyword evidence="7" id="KW-0175">Coiled coil</keyword>
<dbReference type="AlphaFoldDB" id="A0AAD9IIS7"/>
<dbReference type="PROSITE" id="PS51192">
    <property type="entry name" value="HELICASE_ATP_BIND_1"/>
    <property type="match status" value="1"/>
</dbReference>
<comment type="caution">
    <text evidence="11">The sequence shown here is derived from an EMBL/GenBank/DDBJ whole genome shotgun (WGS) entry which is preliminary data.</text>
</comment>
<sequence>MTARSSFENMGTWQQAADATADFHARAAAVSEARAKIHQGLQELHAELHRQWLEARVKAQRERLALLRAQDLEAYIGLVSQTHCGGRLSKLLGQTDRCFRVLVSRLGARGVLPAADPATDGLEGSAKMWDALAHSVFCLDIEEQPAVLAGGTLWPYQLDGLRWMAGLVQHGLNGILADEMGLGKTVQVMALVAHMLERGGDGALPFLIVVPASLVANWRAELSRWLPTVPVIAYTGPAEERERIYYRQIRKKSLGWKVLVTTYETLMGKQDGPRLSAIHWSHIIIDEGHRLKNAKCKLNTELRAFTAEHRLLLTGTPLQNNILELWSLLNFLLPDLFDSQDTFQEWFGESGQRSQNACDSASPQEQELQTLLTEEEQLVITTRLHQVLRPFVLRRMKESINLAIPEKREVVLECPMSDYQAALTRMLVHGLQTNDGVKGVPVKGVNNVVMELRTISNHPLLSRLHVEGAENRLHVRSGAPPEVALCGKLAVLDRVLARLKRAGHRVLIFSTMTRVLDVLQDHLDWRGYRWCRLDGASSAEDRAAQVAEFNAANSPVFAFLLSVRAGGVGLNLQTADTVIMTKKV</sequence>
<dbReference type="InterPro" id="IPR001650">
    <property type="entry name" value="Helicase_C-like"/>
</dbReference>
<feature type="domain" description="Helicase C-terminal" evidence="10">
    <location>
        <begin position="491"/>
        <end position="584"/>
    </location>
</feature>
<dbReference type="InterPro" id="IPR049730">
    <property type="entry name" value="SNF2/RAD54-like_C"/>
</dbReference>
<dbReference type="EMBL" id="JASFZW010000003">
    <property type="protein sequence ID" value="KAK2079294.1"/>
    <property type="molecule type" value="Genomic_DNA"/>
</dbReference>
<dbReference type="GO" id="GO:0016787">
    <property type="term" value="F:hydrolase activity"/>
    <property type="evidence" value="ECO:0007669"/>
    <property type="project" value="UniProtKB-KW"/>
</dbReference>
<keyword evidence="3" id="KW-0547">Nucleotide-binding</keyword>
<dbReference type="GO" id="GO:0005524">
    <property type="term" value="F:ATP binding"/>
    <property type="evidence" value="ECO:0007669"/>
    <property type="project" value="UniProtKB-KW"/>
</dbReference>
<evidence type="ECO:0000313" key="12">
    <source>
        <dbReference type="Proteomes" id="UP001255856"/>
    </source>
</evidence>
<evidence type="ECO:0000256" key="6">
    <source>
        <dbReference type="ARBA" id="ARBA00022840"/>
    </source>
</evidence>
<dbReference type="PROSITE" id="PS51194">
    <property type="entry name" value="HELICASE_CTER"/>
    <property type="match status" value="1"/>
</dbReference>
<evidence type="ECO:0000256" key="4">
    <source>
        <dbReference type="ARBA" id="ARBA00022801"/>
    </source>
</evidence>
<name>A0AAD9IIS7_PROWI</name>
<gene>
    <name evidence="11" type="ORF">QBZ16_002985</name>
</gene>
<dbReference type="GO" id="GO:0004386">
    <property type="term" value="F:helicase activity"/>
    <property type="evidence" value="ECO:0007669"/>
    <property type="project" value="UniProtKB-KW"/>
</dbReference>
<keyword evidence="4" id="KW-0378">Hydrolase</keyword>
<protein>
    <submittedName>
        <fullName evidence="11">Uncharacterized protein</fullName>
    </submittedName>
</protein>
<dbReference type="InterPro" id="IPR014001">
    <property type="entry name" value="Helicase_ATP-bd"/>
</dbReference>
<evidence type="ECO:0000259" key="10">
    <source>
        <dbReference type="PROSITE" id="PS51194"/>
    </source>
</evidence>
<organism evidence="11 12">
    <name type="scientific">Prototheca wickerhamii</name>
    <dbReference type="NCBI Taxonomy" id="3111"/>
    <lineage>
        <taxon>Eukaryota</taxon>
        <taxon>Viridiplantae</taxon>
        <taxon>Chlorophyta</taxon>
        <taxon>core chlorophytes</taxon>
        <taxon>Trebouxiophyceae</taxon>
        <taxon>Chlorellales</taxon>
        <taxon>Chlorellaceae</taxon>
        <taxon>Prototheca</taxon>
    </lineage>
</organism>
<reference evidence="11" key="1">
    <citation type="submission" date="2021-01" db="EMBL/GenBank/DDBJ databases">
        <authorList>
            <person name="Eckstrom K.M.E."/>
        </authorList>
    </citation>
    <scope>NUCLEOTIDE SEQUENCE</scope>
    <source>
        <strain evidence="11">UVCC 0001</strain>
    </source>
</reference>
<keyword evidence="12" id="KW-1185">Reference proteome</keyword>
<dbReference type="CDD" id="cd18793">
    <property type="entry name" value="SF2_C_SNF"/>
    <property type="match status" value="1"/>
</dbReference>
<keyword evidence="6" id="KW-0067">ATP-binding</keyword>
<keyword evidence="5" id="KW-0347">Helicase</keyword>
<comment type="similarity">
    <text evidence="2">Belongs to the SNF2/RAD54 helicase family.</text>
</comment>
<feature type="domain" description="Helicase ATP-binding" evidence="9">
    <location>
        <begin position="165"/>
        <end position="335"/>
    </location>
</feature>
<keyword evidence="8" id="KW-0539">Nucleus</keyword>
<dbReference type="Pfam" id="PF00176">
    <property type="entry name" value="SNF2-rel_dom"/>
    <property type="match status" value="1"/>
</dbReference>
<dbReference type="GO" id="GO:0005634">
    <property type="term" value="C:nucleus"/>
    <property type="evidence" value="ECO:0007669"/>
    <property type="project" value="UniProtKB-SubCell"/>
</dbReference>
<evidence type="ECO:0000259" key="9">
    <source>
        <dbReference type="PROSITE" id="PS51192"/>
    </source>
</evidence>
<dbReference type="SUPFAM" id="SSF52540">
    <property type="entry name" value="P-loop containing nucleoside triphosphate hydrolases"/>
    <property type="match status" value="2"/>
</dbReference>
<dbReference type="InterPro" id="IPR027417">
    <property type="entry name" value="P-loop_NTPase"/>
</dbReference>
<comment type="subcellular location">
    <subcellularLocation>
        <location evidence="1">Nucleus</location>
    </subcellularLocation>
</comment>
<evidence type="ECO:0000256" key="8">
    <source>
        <dbReference type="ARBA" id="ARBA00023242"/>
    </source>
</evidence>
<evidence type="ECO:0000256" key="2">
    <source>
        <dbReference type="ARBA" id="ARBA00007025"/>
    </source>
</evidence>
<evidence type="ECO:0000256" key="7">
    <source>
        <dbReference type="ARBA" id="ARBA00023054"/>
    </source>
</evidence>
<dbReference type="SMART" id="SM00487">
    <property type="entry name" value="DEXDc"/>
    <property type="match status" value="1"/>
</dbReference>
<accession>A0AAD9IIS7</accession>
<dbReference type="Pfam" id="PF00271">
    <property type="entry name" value="Helicase_C"/>
    <property type="match status" value="1"/>
</dbReference>